<name>A0A1E7Z1H4_9PROT</name>
<dbReference type="InterPro" id="IPR001387">
    <property type="entry name" value="Cro/C1-type_HTH"/>
</dbReference>
<dbReference type="Pfam" id="PF13560">
    <property type="entry name" value="HTH_31"/>
    <property type="match status" value="1"/>
</dbReference>
<gene>
    <name evidence="2" type="ORF">BAE30_01635</name>
</gene>
<reference evidence="2 3" key="1">
    <citation type="submission" date="2016-06" db="EMBL/GenBank/DDBJ databases">
        <title>Gene turnover analysis identifies the evolutionary adaptation of the extremophile Acidithiobacillus caldus.</title>
        <authorList>
            <person name="Zhang X."/>
        </authorList>
    </citation>
    <scope>NUCLEOTIDE SEQUENCE [LARGE SCALE GENOMIC DNA]</scope>
    <source>
        <strain evidence="2 3">S1</strain>
    </source>
</reference>
<dbReference type="Proteomes" id="UP000175707">
    <property type="component" value="Unassembled WGS sequence"/>
</dbReference>
<dbReference type="InterPro" id="IPR010982">
    <property type="entry name" value="Lambda_DNA-bd_dom_sf"/>
</dbReference>
<accession>A0A1E7Z1H4</accession>
<dbReference type="EMBL" id="LZYH01000205">
    <property type="protein sequence ID" value="OFC62630.1"/>
    <property type="molecule type" value="Genomic_DNA"/>
</dbReference>
<dbReference type="GO" id="GO:0003677">
    <property type="term" value="F:DNA binding"/>
    <property type="evidence" value="ECO:0007669"/>
    <property type="project" value="InterPro"/>
</dbReference>
<dbReference type="AlphaFoldDB" id="A0A1E7Z1H4"/>
<dbReference type="OMA" id="DRVHARS"/>
<dbReference type="CDD" id="cd00093">
    <property type="entry name" value="HTH_XRE"/>
    <property type="match status" value="1"/>
</dbReference>
<proteinExistence type="predicted"/>
<comment type="caution">
    <text evidence="2">The sequence shown here is derived from an EMBL/GenBank/DDBJ whole genome shotgun (WGS) entry which is preliminary data.</text>
</comment>
<feature type="domain" description="HTH cro/C1-type" evidence="1">
    <location>
        <begin position="26"/>
        <end position="58"/>
    </location>
</feature>
<dbReference type="Gene3D" id="1.10.260.40">
    <property type="entry name" value="lambda repressor-like DNA-binding domains"/>
    <property type="match status" value="1"/>
</dbReference>
<dbReference type="GeneID" id="92930787"/>
<protein>
    <submittedName>
        <fullName evidence="2">XRE family transcriptional regulator</fullName>
    </submittedName>
</protein>
<dbReference type="SUPFAM" id="SSF47413">
    <property type="entry name" value="lambda repressor-like DNA-binding domains"/>
    <property type="match status" value="1"/>
</dbReference>
<evidence type="ECO:0000313" key="2">
    <source>
        <dbReference type="EMBL" id="OFC62630.1"/>
    </source>
</evidence>
<evidence type="ECO:0000259" key="1">
    <source>
        <dbReference type="PROSITE" id="PS50943"/>
    </source>
</evidence>
<dbReference type="PROSITE" id="PS50943">
    <property type="entry name" value="HTH_CROC1"/>
    <property type="match status" value="1"/>
</dbReference>
<dbReference type="RefSeq" id="WP_014002470.1">
    <property type="nucleotide sequence ID" value="NZ_JAAOMM010000158.1"/>
</dbReference>
<organism evidence="2 3">
    <name type="scientific">Acidithiobacillus caldus</name>
    <dbReference type="NCBI Taxonomy" id="33059"/>
    <lineage>
        <taxon>Bacteria</taxon>
        <taxon>Pseudomonadati</taxon>
        <taxon>Pseudomonadota</taxon>
        <taxon>Acidithiobacillia</taxon>
        <taxon>Acidithiobacillales</taxon>
        <taxon>Acidithiobacillaceae</taxon>
        <taxon>Acidithiobacillus</taxon>
    </lineage>
</organism>
<sequence length="113" mass="12486">MVRTNVLLEAPPYEVEQAVKRLGRNLRTARLRRNLTIEQVAEKIGTGPRAVMDAEKGKLSTGIAVYSALLWAYDLLSPFGDLADPALDTEGLALDQQSGRKRARSSEDLDNDF</sequence>
<evidence type="ECO:0000313" key="3">
    <source>
        <dbReference type="Proteomes" id="UP000175707"/>
    </source>
</evidence>